<evidence type="ECO:0000256" key="1">
    <source>
        <dbReference type="SAM" id="Phobius"/>
    </source>
</evidence>
<dbReference type="EMBL" id="AMZO01000036">
    <property type="protein sequence ID" value="ELR63774.1"/>
    <property type="molecule type" value="Genomic_DNA"/>
</dbReference>
<evidence type="ECO:0000313" key="2">
    <source>
        <dbReference type="EMBL" id="ELR63774.1"/>
    </source>
</evidence>
<feature type="transmembrane region" description="Helical" evidence="1">
    <location>
        <begin position="161"/>
        <end position="177"/>
    </location>
</feature>
<feature type="transmembrane region" description="Helical" evidence="1">
    <location>
        <begin position="12"/>
        <end position="29"/>
    </location>
</feature>
<proteinExistence type="predicted"/>
<dbReference type="Proteomes" id="UP000011134">
    <property type="component" value="Unassembled WGS sequence"/>
</dbReference>
<comment type="caution">
    <text evidence="2">The sequence shown here is derived from an EMBL/GenBank/DDBJ whole genome shotgun (WGS) entry which is preliminary data.</text>
</comment>
<reference evidence="2 3" key="1">
    <citation type="submission" date="2012-12" db="EMBL/GenBank/DDBJ databases">
        <title>Genome Assembly of Photobacterium sp. AK15.</title>
        <authorList>
            <person name="Khatri I."/>
            <person name="Vaidya B."/>
            <person name="Srinivas T.N.R."/>
            <person name="Subramanian S."/>
            <person name="Pinnaka A."/>
        </authorList>
    </citation>
    <scope>NUCLEOTIDE SEQUENCE [LARGE SCALE GENOMIC DNA]</scope>
    <source>
        <strain evidence="2 3">AK15</strain>
    </source>
</reference>
<accession>L8J8B9</accession>
<feature type="transmembrane region" description="Helical" evidence="1">
    <location>
        <begin position="335"/>
        <end position="357"/>
    </location>
</feature>
<organism evidence="2 3">
    <name type="scientific">Photobacterium marinum</name>
    <dbReference type="NCBI Taxonomy" id="1056511"/>
    <lineage>
        <taxon>Bacteria</taxon>
        <taxon>Pseudomonadati</taxon>
        <taxon>Pseudomonadota</taxon>
        <taxon>Gammaproteobacteria</taxon>
        <taxon>Vibrionales</taxon>
        <taxon>Vibrionaceae</taxon>
        <taxon>Photobacterium</taxon>
    </lineage>
</organism>
<keyword evidence="1" id="KW-0812">Transmembrane</keyword>
<feature type="transmembrane region" description="Helical" evidence="1">
    <location>
        <begin position="198"/>
        <end position="215"/>
    </location>
</feature>
<gene>
    <name evidence="2" type="ORF">C942_03443</name>
</gene>
<name>L8J8B9_9GAMM</name>
<feature type="transmembrane region" description="Helical" evidence="1">
    <location>
        <begin position="303"/>
        <end position="323"/>
    </location>
</feature>
<feature type="transmembrane region" description="Helical" evidence="1">
    <location>
        <begin position="98"/>
        <end position="116"/>
    </location>
</feature>
<keyword evidence="3" id="KW-1185">Reference proteome</keyword>
<feature type="transmembrane region" description="Helical" evidence="1">
    <location>
        <begin position="35"/>
        <end position="53"/>
    </location>
</feature>
<dbReference type="RefSeq" id="WP_007470176.1">
    <property type="nucleotide sequence ID" value="NZ_AMZO01000036.1"/>
</dbReference>
<keyword evidence="1" id="KW-0472">Membrane</keyword>
<feature type="transmembrane region" description="Helical" evidence="1">
    <location>
        <begin position="363"/>
        <end position="383"/>
    </location>
</feature>
<feature type="transmembrane region" description="Helical" evidence="1">
    <location>
        <begin position="235"/>
        <end position="257"/>
    </location>
</feature>
<dbReference type="AlphaFoldDB" id="L8J8B9"/>
<evidence type="ECO:0000313" key="3">
    <source>
        <dbReference type="Proteomes" id="UP000011134"/>
    </source>
</evidence>
<feature type="transmembrane region" description="Helical" evidence="1">
    <location>
        <begin position="73"/>
        <end position="92"/>
    </location>
</feature>
<protein>
    <recommendedName>
        <fullName evidence="4">Polysaccharide biosynthesis protein</fullName>
    </recommendedName>
</protein>
<feature type="transmembrane region" description="Helical" evidence="1">
    <location>
        <begin position="136"/>
        <end position="155"/>
    </location>
</feature>
<dbReference type="PATRIC" id="fig|1056511.3.peg.4367"/>
<feature type="transmembrane region" description="Helical" evidence="1">
    <location>
        <begin position="269"/>
        <end position="291"/>
    </location>
</feature>
<sequence length="394" mass="44534">MISSILRVLTGDLIAKLASFVSFLILTWSQSEENVALFVIANSIIAICLDPSATFSIQKIVNDGLEEKYRITVLRYIFFVGNILSFILVFSYSAFDSIELKISIAIFIFLTSSFIYRRVYWQSLNVFEKVSKETVYRYLFVLFGSMTVFFLSNFFEIKSEVLFLCVSIFMAAFLLFNRGDSAFEIKKLSGFKLYFSKADLKIVLYLLILSVWGQIDIIYSSAAMVEYDTVVMATALRFYSIFVLVISSINTVVLPSINKIDSEDSVRGLFLIISFFIICLLLAIIISPFIFPILTNNNYPESILCFQILSLSLITSFFAIRSFNKLLASGKHVDVIVIFLFAVIIKTCTLIVAPSLYNIKPVYILSISTLISTTILNILVIIVNKTHENSTAIV</sequence>
<evidence type="ECO:0008006" key="4">
    <source>
        <dbReference type="Google" id="ProtNLM"/>
    </source>
</evidence>
<keyword evidence="1" id="KW-1133">Transmembrane helix</keyword>